<dbReference type="EMBL" id="CP035491">
    <property type="protein sequence ID" value="QAY74511.1"/>
    <property type="molecule type" value="Genomic_DNA"/>
</dbReference>
<keyword evidence="2" id="KW-1133">Transmembrane helix</keyword>
<gene>
    <name evidence="3" type="ORF">ET445_15425</name>
</gene>
<reference evidence="3 4" key="1">
    <citation type="submission" date="2019-01" db="EMBL/GenBank/DDBJ databases">
        <title>Genome sequencing of strain FW100M-8.</title>
        <authorList>
            <person name="Heo J."/>
            <person name="Kim S.-J."/>
            <person name="Kim J.-S."/>
            <person name="Hong S.-B."/>
            <person name="Kwon S.-W."/>
        </authorList>
    </citation>
    <scope>NUCLEOTIDE SEQUENCE [LARGE SCALE GENOMIC DNA]</scope>
    <source>
        <strain evidence="3 4">FW100M-8</strain>
    </source>
</reference>
<feature type="transmembrane region" description="Helical" evidence="2">
    <location>
        <begin position="152"/>
        <end position="171"/>
    </location>
</feature>
<keyword evidence="2" id="KW-0472">Membrane</keyword>
<dbReference type="KEGG" id="agf:ET445_15425"/>
<name>A0A4V0YHF3_9MICO</name>
<organism evidence="3 4">
    <name type="scientific">Agromyces protaetiae</name>
    <dbReference type="NCBI Taxonomy" id="2509455"/>
    <lineage>
        <taxon>Bacteria</taxon>
        <taxon>Bacillati</taxon>
        <taxon>Actinomycetota</taxon>
        <taxon>Actinomycetes</taxon>
        <taxon>Micrococcales</taxon>
        <taxon>Microbacteriaceae</taxon>
        <taxon>Agromyces</taxon>
    </lineage>
</organism>
<dbReference type="RefSeq" id="WP_129192056.1">
    <property type="nucleotide sequence ID" value="NZ_CP035491.1"/>
</dbReference>
<evidence type="ECO:0000256" key="1">
    <source>
        <dbReference type="SAM" id="MobiDB-lite"/>
    </source>
</evidence>
<sequence length="418" mass="43754">MTGFDENTATAGRDRSFRRPARSARAAGDIHGGHGGIRLAAGVSFVSLIIVLAHFVHAVVRAPYYAPGAGPWPAWIALVVVGAIGGACIAAYSARLPDWLFAVLTAMLAVPVWLDLVAVDGLLVVGVTPTAAAAAGALLMPVAALRGTKAPLAIASVLSAILAAASLVQFGEAGRNTVVGLAIAATVVAPVVLITIAVRGFRRLVRREVDLSLVQSTVSTPRTAVGMRASEELAQLDFDAEALLEDVGAGRIAIPLPPDKAELAAALAARLRIRLIEGRTDTWLRHAVAESAYLSGRVEVDDPTGLAGRLSPPQREGLLFALWLIVGERSRRQPAYAAVRITPHEYDDDEIADLKVVIEASGVSRRHLDPTTWDAVGSLGTHHVAATADTLRIDVSCQTDPTSRAPSTAPSGARTRRA</sequence>
<evidence type="ECO:0000313" key="3">
    <source>
        <dbReference type="EMBL" id="QAY74511.1"/>
    </source>
</evidence>
<feature type="compositionally biased region" description="Polar residues" evidence="1">
    <location>
        <begin position="397"/>
        <end position="410"/>
    </location>
</feature>
<proteinExistence type="predicted"/>
<keyword evidence="4" id="KW-1185">Reference proteome</keyword>
<evidence type="ECO:0000256" key="2">
    <source>
        <dbReference type="SAM" id="Phobius"/>
    </source>
</evidence>
<keyword evidence="2" id="KW-0812">Transmembrane</keyword>
<dbReference type="AlphaFoldDB" id="A0A4V0YHF3"/>
<feature type="compositionally biased region" description="Polar residues" evidence="1">
    <location>
        <begin position="1"/>
        <end position="10"/>
    </location>
</feature>
<accession>A0A4V0YHF3</accession>
<evidence type="ECO:0000313" key="4">
    <source>
        <dbReference type="Proteomes" id="UP000291259"/>
    </source>
</evidence>
<feature type="transmembrane region" description="Helical" evidence="2">
    <location>
        <begin position="99"/>
        <end position="116"/>
    </location>
</feature>
<feature type="transmembrane region" description="Helical" evidence="2">
    <location>
        <begin position="72"/>
        <end position="92"/>
    </location>
</feature>
<dbReference type="Proteomes" id="UP000291259">
    <property type="component" value="Chromosome"/>
</dbReference>
<feature type="region of interest" description="Disordered" evidence="1">
    <location>
        <begin position="1"/>
        <end position="21"/>
    </location>
</feature>
<feature type="transmembrane region" description="Helical" evidence="2">
    <location>
        <begin position="122"/>
        <end position="145"/>
    </location>
</feature>
<protein>
    <submittedName>
        <fullName evidence="3">Uncharacterized protein</fullName>
    </submittedName>
</protein>
<dbReference type="OrthoDB" id="5124978at2"/>
<feature type="region of interest" description="Disordered" evidence="1">
    <location>
        <begin position="397"/>
        <end position="418"/>
    </location>
</feature>
<feature type="transmembrane region" description="Helical" evidence="2">
    <location>
        <begin position="39"/>
        <end position="60"/>
    </location>
</feature>
<feature type="transmembrane region" description="Helical" evidence="2">
    <location>
        <begin position="177"/>
        <end position="198"/>
    </location>
</feature>